<dbReference type="AlphaFoldDB" id="A0A9N9I076"/>
<gene>
    <name evidence="1" type="ORF">AMORRO_LOCUS12897</name>
</gene>
<proteinExistence type="predicted"/>
<evidence type="ECO:0000313" key="1">
    <source>
        <dbReference type="EMBL" id="CAG8714309.1"/>
    </source>
</evidence>
<dbReference type="EMBL" id="CAJVPV010020325">
    <property type="protein sequence ID" value="CAG8714309.1"/>
    <property type="molecule type" value="Genomic_DNA"/>
</dbReference>
<organism evidence="1 2">
    <name type="scientific">Acaulospora morrowiae</name>
    <dbReference type="NCBI Taxonomy" id="94023"/>
    <lineage>
        <taxon>Eukaryota</taxon>
        <taxon>Fungi</taxon>
        <taxon>Fungi incertae sedis</taxon>
        <taxon>Mucoromycota</taxon>
        <taxon>Glomeromycotina</taxon>
        <taxon>Glomeromycetes</taxon>
        <taxon>Diversisporales</taxon>
        <taxon>Acaulosporaceae</taxon>
        <taxon>Acaulospora</taxon>
    </lineage>
</organism>
<comment type="caution">
    <text evidence="1">The sequence shown here is derived from an EMBL/GenBank/DDBJ whole genome shotgun (WGS) entry which is preliminary data.</text>
</comment>
<keyword evidence="2" id="KW-1185">Reference proteome</keyword>
<sequence>GDGASTAVAAGVASYSGASSVVLGDFYLPVASSVLRFAALPWSFGGVLLRVSGLSSFQFLAAELLRRTVVGGGGDYCGVSCVVTASYRTVASMLYGGVPCCSVITSCFTAFCSGAAFRVVAFCLVAFLRRLVCSSGNISLRRRPVDAAALRCGSIRRIKWHPISAAVTSCYGGTGRM</sequence>
<dbReference type="Proteomes" id="UP000789342">
    <property type="component" value="Unassembled WGS sequence"/>
</dbReference>
<feature type="non-terminal residue" evidence="1">
    <location>
        <position position="177"/>
    </location>
</feature>
<evidence type="ECO:0000313" key="2">
    <source>
        <dbReference type="Proteomes" id="UP000789342"/>
    </source>
</evidence>
<name>A0A9N9I076_9GLOM</name>
<protein>
    <submittedName>
        <fullName evidence="1">18517_t:CDS:1</fullName>
    </submittedName>
</protein>
<reference evidence="1" key="1">
    <citation type="submission" date="2021-06" db="EMBL/GenBank/DDBJ databases">
        <authorList>
            <person name="Kallberg Y."/>
            <person name="Tangrot J."/>
            <person name="Rosling A."/>
        </authorList>
    </citation>
    <scope>NUCLEOTIDE SEQUENCE</scope>
    <source>
        <strain evidence="1">CL551</strain>
    </source>
</reference>
<accession>A0A9N9I076</accession>